<organism evidence="2 3">
    <name type="scientific">Maritalea myrionectae</name>
    <dbReference type="NCBI Taxonomy" id="454601"/>
    <lineage>
        <taxon>Bacteria</taxon>
        <taxon>Pseudomonadati</taxon>
        <taxon>Pseudomonadota</taxon>
        <taxon>Alphaproteobacteria</taxon>
        <taxon>Hyphomicrobiales</taxon>
        <taxon>Devosiaceae</taxon>
        <taxon>Maritalea</taxon>
    </lineage>
</organism>
<feature type="transmembrane region" description="Helical" evidence="1">
    <location>
        <begin position="73"/>
        <end position="91"/>
    </location>
</feature>
<keyword evidence="3" id="KW-1185">Reference proteome</keyword>
<proteinExistence type="predicted"/>
<keyword evidence="1" id="KW-0812">Transmembrane</keyword>
<dbReference type="KEGG" id="mmyr:MXMO3_02493"/>
<dbReference type="EMBL" id="CP021330">
    <property type="protein sequence ID" value="AVX05005.1"/>
    <property type="molecule type" value="Genomic_DNA"/>
</dbReference>
<dbReference type="AlphaFoldDB" id="A0A2R4MGB7"/>
<keyword evidence="1" id="KW-0472">Membrane</keyword>
<feature type="transmembrane region" description="Helical" evidence="1">
    <location>
        <begin position="97"/>
        <end position="116"/>
    </location>
</feature>
<keyword evidence="1" id="KW-1133">Transmembrane helix</keyword>
<reference evidence="2 3" key="1">
    <citation type="submission" date="2017-05" db="EMBL/GenBank/DDBJ databases">
        <title>Genome Analysis of Maritalea myrionectae HL2708#5.</title>
        <authorList>
            <consortium name="Cotde Inc.-PKNU"/>
            <person name="Jang D."/>
            <person name="Oh H.-M."/>
        </authorList>
    </citation>
    <scope>NUCLEOTIDE SEQUENCE [LARGE SCALE GENOMIC DNA]</scope>
    <source>
        <strain evidence="2 3">HL2708#5</strain>
    </source>
</reference>
<dbReference type="STRING" id="1122213.GCA_000423365_00132"/>
<evidence type="ECO:0000313" key="3">
    <source>
        <dbReference type="Proteomes" id="UP000258927"/>
    </source>
</evidence>
<gene>
    <name evidence="2" type="ORF">MXMO3_02493</name>
</gene>
<name>A0A2R4MGB7_9HYPH</name>
<feature type="transmembrane region" description="Helical" evidence="1">
    <location>
        <begin position="50"/>
        <end position="66"/>
    </location>
</feature>
<dbReference type="Proteomes" id="UP000258927">
    <property type="component" value="Chromosome"/>
</dbReference>
<evidence type="ECO:0000256" key="1">
    <source>
        <dbReference type="SAM" id="Phobius"/>
    </source>
</evidence>
<evidence type="ECO:0000313" key="2">
    <source>
        <dbReference type="EMBL" id="AVX05005.1"/>
    </source>
</evidence>
<accession>A0A2R4MGB7</accession>
<protein>
    <submittedName>
        <fullName evidence="2">Uncharacterized protein</fullName>
    </submittedName>
</protein>
<sequence>MATSKNILLSAFLIVLLAAIDWGILSQIIASIIYVFGTSRGVGFGITLHYTHQMLAAITALGLLVSTFRSVKIALIAMLVGHGAVMIYLWPSTDSKKFMAVVVSSYILSFLMLKLFNKARSYLRLT</sequence>